<dbReference type="EMBL" id="CCYA01000221">
    <property type="protein sequence ID" value="CEH13679.1"/>
    <property type="molecule type" value="Genomic_DNA"/>
</dbReference>
<evidence type="ECO:0000313" key="2">
    <source>
        <dbReference type="EMBL" id="CEH13679.1"/>
    </source>
</evidence>
<keyword evidence="3" id="KW-1185">Reference proteome</keyword>
<proteinExistence type="predicted"/>
<accession>A0A0P1BEC3</accession>
<feature type="region of interest" description="Disordered" evidence="1">
    <location>
        <begin position="71"/>
        <end position="91"/>
    </location>
</feature>
<reference evidence="2 3" key="1">
    <citation type="submission" date="2014-09" db="EMBL/GenBank/DDBJ databases">
        <authorList>
            <person name="Magalhaes I.L.F."/>
            <person name="Oliveira U."/>
            <person name="Santos F.R."/>
            <person name="Vidigal T.H.D.A."/>
            <person name="Brescovit A.D."/>
            <person name="Santos A.J."/>
        </authorList>
    </citation>
    <scope>NUCLEOTIDE SEQUENCE [LARGE SCALE GENOMIC DNA]</scope>
</reference>
<evidence type="ECO:0000256" key="1">
    <source>
        <dbReference type="SAM" id="MobiDB-lite"/>
    </source>
</evidence>
<dbReference type="Proteomes" id="UP000054845">
    <property type="component" value="Unassembled WGS sequence"/>
</dbReference>
<dbReference type="AlphaFoldDB" id="A0A0P1BEC3"/>
<organism evidence="2 3">
    <name type="scientific">Ceraceosorus bombacis</name>
    <dbReference type="NCBI Taxonomy" id="401625"/>
    <lineage>
        <taxon>Eukaryota</taxon>
        <taxon>Fungi</taxon>
        <taxon>Dikarya</taxon>
        <taxon>Basidiomycota</taxon>
        <taxon>Ustilaginomycotina</taxon>
        <taxon>Exobasidiomycetes</taxon>
        <taxon>Ceraceosorales</taxon>
        <taxon>Ceraceosoraceae</taxon>
        <taxon>Ceraceosorus</taxon>
    </lineage>
</organism>
<protein>
    <submittedName>
        <fullName evidence="2">Uncharacterized protein</fullName>
    </submittedName>
</protein>
<sequence>MKDLFERERQNTAELLAREQAERARQEDKVKALEAQQAKLPQGVRSLAGDGVGAEELEKLKAKHAKQVRQLEEALEREQESLSRHKVSEAR</sequence>
<name>A0A0P1BEC3_9BASI</name>
<evidence type="ECO:0000313" key="3">
    <source>
        <dbReference type="Proteomes" id="UP000054845"/>
    </source>
</evidence>